<feature type="region of interest" description="Disordered" evidence="5">
    <location>
        <begin position="96"/>
        <end position="254"/>
    </location>
</feature>
<accession>A0A5F8HLA9</accession>
<evidence type="ECO:0000256" key="5">
    <source>
        <dbReference type="SAM" id="MobiDB-lite"/>
    </source>
</evidence>
<evidence type="ECO:0000256" key="3">
    <source>
        <dbReference type="ARBA" id="ARBA00023038"/>
    </source>
</evidence>
<dbReference type="InterPro" id="IPR052621">
    <property type="entry name" value="Cell_Prolif/Cornif_Regul"/>
</dbReference>
<reference evidence="7" key="3">
    <citation type="submission" date="2025-09" db="UniProtKB">
        <authorList>
            <consortium name="Ensembl"/>
        </authorList>
    </citation>
    <scope>IDENTIFICATION</scope>
</reference>
<evidence type="ECO:0000259" key="6">
    <source>
        <dbReference type="PROSITE" id="PS50023"/>
    </source>
</evidence>
<evidence type="ECO:0000256" key="2">
    <source>
        <dbReference type="ARBA" id="ARBA00022833"/>
    </source>
</evidence>
<evidence type="ECO:0000256" key="4">
    <source>
        <dbReference type="PROSITE-ProRule" id="PRU00125"/>
    </source>
</evidence>
<feature type="compositionally biased region" description="Basic and acidic residues" evidence="5">
    <location>
        <begin position="172"/>
        <end position="187"/>
    </location>
</feature>
<dbReference type="CDD" id="cd08368">
    <property type="entry name" value="LIM"/>
    <property type="match status" value="1"/>
</dbReference>
<proteinExistence type="predicted"/>
<dbReference type="GO" id="GO:0046872">
    <property type="term" value="F:metal ion binding"/>
    <property type="evidence" value="ECO:0007669"/>
    <property type="project" value="UniProtKB-KW"/>
</dbReference>
<dbReference type="GeneID" id="103097361"/>
<dbReference type="SMART" id="SM00132">
    <property type="entry name" value="LIM"/>
    <property type="match status" value="1"/>
</dbReference>
<feature type="compositionally biased region" description="Polar residues" evidence="5">
    <location>
        <begin position="234"/>
        <end position="249"/>
    </location>
</feature>
<dbReference type="RefSeq" id="XP_056665548.1">
    <property type="nucleotide sequence ID" value="XM_056809570.1"/>
</dbReference>
<evidence type="ECO:0000256" key="1">
    <source>
        <dbReference type="ARBA" id="ARBA00022723"/>
    </source>
</evidence>
<dbReference type="PROSITE" id="PS50023">
    <property type="entry name" value="LIM_DOMAIN_2"/>
    <property type="match status" value="1"/>
</dbReference>
<gene>
    <name evidence="7" type="primary">ZNF185</name>
</gene>
<protein>
    <submittedName>
        <fullName evidence="7">Zinc finger protein 185 with LIM domain</fullName>
    </submittedName>
</protein>
<dbReference type="PANTHER" id="PTHR15468:SF2">
    <property type="entry name" value="ZINC FINGER PROTEIN 185"/>
    <property type="match status" value="1"/>
</dbReference>
<feature type="compositionally biased region" description="Basic and acidic residues" evidence="5">
    <location>
        <begin position="135"/>
        <end position="145"/>
    </location>
</feature>
<keyword evidence="1 4" id="KW-0479">Metal-binding</keyword>
<keyword evidence="8" id="KW-1185">Reference proteome</keyword>
<dbReference type="CTD" id="7739"/>
<evidence type="ECO:0000313" key="7">
    <source>
        <dbReference type="Ensembl" id="ENSMODP00000059963.1"/>
    </source>
</evidence>
<dbReference type="PROSITE" id="PS00478">
    <property type="entry name" value="LIM_DOMAIN_1"/>
    <property type="match status" value="1"/>
</dbReference>
<evidence type="ECO:0000313" key="8">
    <source>
        <dbReference type="Proteomes" id="UP000002280"/>
    </source>
</evidence>
<dbReference type="PANTHER" id="PTHR15468">
    <property type="entry name" value="ZNF185"/>
    <property type="match status" value="1"/>
</dbReference>
<dbReference type="InterPro" id="IPR001781">
    <property type="entry name" value="Znf_LIM"/>
</dbReference>
<feature type="region of interest" description="Disordered" evidence="5">
    <location>
        <begin position="438"/>
        <end position="467"/>
    </location>
</feature>
<dbReference type="Bgee" id="ENSMODG00000028011">
    <property type="expression patterns" value="Expressed in spermatid and 7 other cell types or tissues"/>
</dbReference>
<organism evidence="7 8">
    <name type="scientific">Monodelphis domestica</name>
    <name type="common">Gray short-tailed opossum</name>
    <dbReference type="NCBI Taxonomy" id="13616"/>
    <lineage>
        <taxon>Eukaryota</taxon>
        <taxon>Metazoa</taxon>
        <taxon>Chordata</taxon>
        <taxon>Craniata</taxon>
        <taxon>Vertebrata</taxon>
        <taxon>Euteleostomi</taxon>
        <taxon>Mammalia</taxon>
        <taxon>Metatheria</taxon>
        <taxon>Didelphimorphia</taxon>
        <taxon>Didelphidae</taxon>
        <taxon>Monodelphis</taxon>
    </lineage>
</organism>
<feature type="compositionally biased region" description="Polar residues" evidence="5">
    <location>
        <begin position="114"/>
        <end position="134"/>
    </location>
</feature>
<dbReference type="Ensembl" id="ENSMODT00000052557.1">
    <property type="protein sequence ID" value="ENSMODP00000059963.1"/>
    <property type="gene ID" value="ENSMODG00000028011.2"/>
</dbReference>
<name>A0A5F8HLA9_MONDO</name>
<feature type="compositionally biased region" description="Polar residues" evidence="5">
    <location>
        <begin position="96"/>
        <end position="105"/>
    </location>
</feature>
<dbReference type="GeneTree" id="ENSGT00530000063872"/>
<reference evidence="7 8" key="1">
    <citation type="journal article" date="2007" name="Nature">
        <title>Genome of the marsupial Monodelphis domestica reveals innovation in non-coding sequences.</title>
        <authorList>
            <person name="Mikkelsen T.S."/>
            <person name="Wakefield M.J."/>
            <person name="Aken B."/>
            <person name="Amemiya C.T."/>
            <person name="Chang J.L."/>
            <person name="Duke S."/>
            <person name="Garber M."/>
            <person name="Gentles A.J."/>
            <person name="Goodstadt L."/>
            <person name="Heger A."/>
            <person name="Jurka J."/>
            <person name="Kamal M."/>
            <person name="Mauceli E."/>
            <person name="Searle S.M."/>
            <person name="Sharpe T."/>
            <person name="Baker M.L."/>
            <person name="Batzer M.A."/>
            <person name="Benos P.V."/>
            <person name="Belov K."/>
            <person name="Clamp M."/>
            <person name="Cook A."/>
            <person name="Cuff J."/>
            <person name="Das R."/>
            <person name="Davidow L."/>
            <person name="Deakin J.E."/>
            <person name="Fazzari M.J."/>
            <person name="Glass J.L."/>
            <person name="Grabherr M."/>
            <person name="Greally J.M."/>
            <person name="Gu W."/>
            <person name="Hore T.A."/>
            <person name="Huttley G.A."/>
            <person name="Kleber M."/>
            <person name="Jirtle R.L."/>
            <person name="Koina E."/>
            <person name="Lee J.T."/>
            <person name="Mahony S."/>
            <person name="Marra M.A."/>
            <person name="Miller R.D."/>
            <person name="Nicholls R.D."/>
            <person name="Oda M."/>
            <person name="Papenfuss A.T."/>
            <person name="Parra Z.E."/>
            <person name="Pollock D.D."/>
            <person name="Ray D.A."/>
            <person name="Schein J.E."/>
            <person name="Speed T.P."/>
            <person name="Thompson K."/>
            <person name="VandeBerg J.L."/>
            <person name="Wade C.M."/>
            <person name="Walker J.A."/>
            <person name="Waters P.D."/>
            <person name="Webber C."/>
            <person name="Weidman J.R."/>
            <person name="Xie X."/>
            <person name="Zody M.C."/>
            <person name="Baldwin J."/>
            <person name="Abdouelleil A."/>
            <person name="Abdulkadir J."/>
            <person name="Abebe A."/>
            <person name="Abera B."/>
            <person name="Abreu J."/>
            <person name="Acer S.C."/>
            <person name="Aftuck L."/>
            <person name="Alexander A."/>
            <person name="An P."/>
            <person name="Anderson E."/>
            <person name="Anderson S."/>
            <person name="Arachi H."/>
            <person name="Azer M."/>
            <person name="Bachantsang P."/>
            <person name="Barry A."/>
            <person name="Bayul T."/>
            <person name="Berlin A."/>
            <person name="Bessette D."/>
            <person name="Bloom T."/>
            <person name="Bloom T."/>
            <person name="Boguslavskiy L."/>
            <person name="Bonnet C."/>
            <person name="Boukhgalter B."/>
            <person name="Bourzgui I."/>
            <person name="Brown A."/>
            <person name="Cahill P."/>
            <person name="Channer S."/>
            <person name="Cheshatsang Y."/>
            <person name="Chuda L."/>
            <person name="Citroen M."/>
            <person name="Collymore A."/>
            <person name="Cooke P."/>
            <person name="Costello M."/>
            <person name="D'Aco K."/>
            <person name="Daza R."/>
            <person name="De Haan G."/>
            <person name="DeGray S."/>
            <person name="DeMaso C."/>
            <person name="Dhargay N."/>
            <person name="Dooley K."/>
            <person name="Dooley E."/>
            <person name="Doricent M."/>
            <person name="Dorje P."/>
            <person name="Dorjee K."/>
            <person name="Dupes A."/>
            <person name="Elong R."/>
            <person name="Falk J."/>
            <person name="Farina A."/>
            <person name="Faro S."/>
            <person name="Ferguson D."/>
            <person name="Fisher S."/>
            <person name="Foley C.D."/>
            <person name="Franke A."/>
            <person name="Friedrich D."/>
            <person name="Gadbois L."/>
            <person name="Gearin G."/>
            <person name="Gearin C.R."/>
            <person name="Giannoukos G."/>
            <person name="Goode T."/>
            <person name="Graham J."/>
            <person name="Grandbois E."/>
            <person name="Grewal S."/>
            <person name="Gyaltsen K."/>
            <person name="Hafez N."/>
            <person name="Hagos B."/>
            <person name="Hall J."/>
            <person name="Henson C."/>
            <person name="Hollinger A."/>
            <person name="Honan T."/>
            <person name="Huard M.D."/>
            <person name="Hughes L."/>
            <person name="Hurhula B."/>
            <person name="Husby M.E."/>
            <person name="Kamat A."/>
            <person name="Kanga B."/>
            <person name="Kashin S."/>
            <person name="Khazanovich D."/>
            <person name="Kisner P."/>
            <person name="Lance K."/>
            <person name="Lara M."/>
            <person name="Lee W."/>
            <person name="Lennon N."/>
            <person name="Letendre F."/>
            <person name="LeVine R."/>
            <person name="Lipovsky A."/>
            <person name="Liu X."/>
            <person name="Liu J."/>
            <person name="Liu S."/>
            <person name="Lokyitsang T."/>
            <person name="Lokyitsang Y."/>
            <person name="Lubonja R."/>
            <person name="Lui A."/>
            <person name="MacDonald P."/>
            <person name="Magnisalis V."/>
            <person name="Maru K."/>
            <person name="Matthews C."/>
            <person name="McCusker W."/>
            <person name="McDonough S."/>
            <person name="Mehta T."/>
            <person name="Meldrim J."/>
            <person name="Meneus L."/>
            <person name="Mihai O."/>
            <person name="Mihalev A."/>
            <person name="Mihova T."/>
            <person name="Mittelman R."/>
            <person name="Mlenga V."/>
            <person name="Montmayeur A."/>
            <person name="Mulrain L."/>
            <person name="Navidi A."/>
            <person name="Naylor J."/>
            <person name="Negash T."/>
            <person name="Nguyen T."/>
            <person name="Nguyen N."/>
            <person name="Nicol R."/>
            <person name="Norbu C."/>
            <person name="Norbu N."/>
            <person name="Novod N."/>
            <person name="O'Neill B."/>
            <person name="Osman S."/>
            <person name="Markiewicz E."/>
            <person name="Oyono O.L."/>
            <person name="Patti C."/>
            <person name="Phunkhang P."/>
            <person name="Pierre F."/>
            <person name="Priest M."/>
            <person name="Raghuraman S."/>
            <person name="Rege F."/>
            <person name="Reyes R."/>
            <person name="Rise C."/>
            <person name="Rogov P."/>
            <person name="Ross K."/>
            <person name="Ryan E."/>
            <person name="Settipalli S."/>
            <person name="Shea T."/>
            <person name="Sherpa N."/>
            <person name="Shi L."/>
            <person name="Shih D."/>
            <person name="Sparrow T."/>
            <person name="Spaulding J."/>
            <person name="Stalker J."/>
            <person name="Stange-Thomann N."/>
            <person name="Stavropoulos S."/>
            <person name="Stone C."/>
            <person name="Strader C."/>
            <person name="Tesfaye S."/>
            <person name="Thomson T."/>
            <person name="Thoulutsang Y."/>
            <person name="Thoulutsang D."/>
            <person name="Topham K."/>
            <person name="Topping I."/>
            <person name="Tsamla T."/>
            <person name="Vassiliev H."/>
            <person name="Vo A."/>
            <person name="Wangchuk T."/>
            <person name="Wangdi T."/>
            <person name="Weiand M."/>
            <person name="Wilkinson J."/>
            <person name="Wilson A."/>
            <person name="Yadav S."/>
            <person name="Young G."/>
            <person name="Yu Q."/>
            <person name="Zembek L."/>
            <person name="Zhong D."/>
            <person name="Zimmer A."/>
            <person name="Zwirko Z."/>
            <person name="Jaffe D.B."/>
            <person name="Alvarez P."/>
            <person name="Brockman W."/>
            <person name="Butler J."/>
            <person name="Chin C."/>
            <person name="Gnerre S."/>
            <person name="MacCallum I."/>
            <person name="Graves J.A."/>
            <person name="Ponting C.P."/>
            <person name="Breen M."/>
            <person name="Samollow P.B."/>
            <person name="Lander E.S."/>
            <person name="Lindblad-Toh K."/>
        </authorList>
    </citation>
    <scope>NUCLEOTIDE SEQUENCE [LARGE SCALE GENOMIC DNA]</scope>
</reference>
<sequence length="553" mass="61470">MMPFGKTPKGFAAHSGDEDRKNIIKQMKIRTIIKGDKSWIHKPNDTEGQTIELSPSTEHCPAVTPLMKTRKDRPAAIKPSTGYIIRGVFTKPVDSTSLPQSQFPTTFEKPKRSTFPSKSLSASLPRLSGSSYKINTDDFSKKMVEAVEEETPPERSKTLPALARQRFGLNSGKREETRTLQGRDPKQESTILDPSPESSRKRAFLDCRERVVSSNRTDHPREENKDAHLDADRSSTWSTDSNHGSTGSQHDLDEVEVTSKKGTPFLYRDRFISNTQGGAYEGPAKLQPVEHKDLSRFGSEECGAFSPNDQYNRPVNLQYCIPIKNTAKYGSASTVTASEKRYSAKPDDVIQPEPRRFAASSVGTANQRFETLPSVEDMMTSDRRSSLSGYEERSVTTIVREARWDNPGHPGAKGGNRPETKIHYSDYRVITPDPGLQMPLKGSNQDSSSRRNISTSGERTPMGGMAASAQDGASLLNCEPSSNAAKMTGGVTCTYCCKEIRSEPKITLEHLGICCHEYCFKCGICKRKMGNMLDQVYIHNGIIHCDQCYSRLF</sequence>
<dbReference type="Gene3D" id="2.10.110.10">
    <property type="entry name" value="Cysteine Rich Protein"/>
    <property type="match status" value="1"/>
</dbReference>
<feature type="compositionally biased region" description="Basic and acidic residues" evidence="5">
    <location>
        <begin position="198"/>
        <end position="233"/>
    </location>
</feature>
<dbReference type="AlphaFoldDB" id="A0A5F8HLA9"/>
<feature type="compositionally biased region" description="Polar residues" evidence="5">
    <location>
        <begin position="442"/>
        <end position="458"/>
    </location>
</feature>
<feature type="domain" description="LIM zinc-binding" evidence="6">
    <location>
        <begin position="491"/>
        <end position="553"/>
    </location>
</feature>
<reference evidence="7" key="2">
    <citation type="submission" date="2025-08" db="UniProtKB">
        <authorList>
            <consortium name="Ensembl"/>
        </authorList>
    </citation>
    <scope>IDENTIFICATION</scope>
</reference>
<keyword evidence="2 4" id="KW-0862">Zinc</keyword>
<keyword evidence="3 4" id="KW-0440">LIM domain</keyword>
<dbReference type="Proteomes" id="UP000002280">
    <property type="component" value="Chromosome X"/>
</dbReference>